<keyword evidence="4" id="KW-1185">Reference proteome</keyword>
<dbReference type="PROSITE" id="PS51257">
    <property type="entry name" value="PROKAR_LIPOPROTEIN"/>
    <property type="match status" value="1"/>
</dbReference>
<evidence type="ECO:0000313" key="4">
    <source>
        <dbReference type="Proteomes" id="UP001365846"/>
    </source>
</evidence>
<keyword evidence="1" id="KW-0732">Signal</keyword>
<dbReference type="RefSeq" id="WP_340354942.1">
    <property type="nucleotide sequence ID" value="NZ_JBBKZU010000001.1"/>
</dbReference>
<evidence type="ECO:0000259" key="2">
    <source>
        <dbReference type="Pfam" id="PF03886"/>
    </source>
</evidence>
<dbReference type="SUPFAM" id="SSF159594">
    <property type="entry name" value="XCC0632-like"/>
    <property type="match status" value="1"/>
</dbReference>
<dbReference type="EMBL" id="JBBKZU010000001">
    <property type="protein sequence ID" value="MEJ8809602.1"/>
    <property type="molecule type" value="Genomic_DNA"/>
</dbReference>
<evidence type="ECO:0000256" key="1">
    <source>
        <dbReference type="SAM" id="SignalP"/>
    </source>
</evidence>
<feature type="chain" id="PRO_5046159652" evidence="1">
    <location>
        <begin position="26"/>
        <end position="210"/>
    </location>
</feature>
<dbReference type="Pfam" id="PF03886">
    <property type="entry name" value="ABC_trans_aux"/>
    <property type="match status" value="1"/>
</dbReference>
<dbReference type="Proteomes" id="UP001365846">
    <property type="component" value="Unassembled WGS sequence"/>
</dbReference>
<sequence length="210" mass="21855">MKNNPFRLAAAALATACLMAACGSAGGPQYYSLAEASPPSPAAAKTGAAPAYIELAPIAMPERFARPQFVVRKKDTPDSPAVDILEQHRWSSSFEDELRDALGSGIASRLGAVDVTKTGRQRGQPATRIAVQLGQFDAVEGKRVDASFTWTVRRTDESPATGCQLSISEPVGPGFDALAQGAQRVTARLADAIAGSVSAVKANQIPTCAA</sequence>
<gene>
    <name evidence="3" type="ORF">WKW77_00885</name>
</gene>
<dbReference type="InterPro" id="IPR005586">
    <property type="entry name" value="ABC_trans_aux"/>
</dbReference>
<dbReference type="Gene3D" id="3.40.50.10610">
    <property type="entry name" value="ABC-type transport auxiliary lipoprotein component"/>
    <property type="match status" value="1"/>
</dbReference>
<protein>
    <submittedName>
        <fullName evidence="3">PqiC family protein</fullName>
    </submittedName>
</protein>
<accession>A0ABU8V7H6</accession>
<proteinExistence type="predicted"/>
<reference evidence="3 4" key="1">
    <citation type="submission" date="2024-03" db="EMBL/GenBank/DDBJ databases">
        <title>Novel species of the genus Variovorax.</title>
        <authorList>
            <person name="Liu Q."/>
            <person name="Xin Y.-H."/>
        </authorList>
    </citation>
    <scope>NUCLEOTIDE SEQUENCE [LARGE SCALE GENOMIC DNA]</scope>
    <source>
        <strain evidence="3 4">KACC 18899</strain>
    </source>
</reference>
<organism evidence="3 4">
    <name type="scientific">Variovorax ureilyticus</name>
    <dbReference type="NCBI Taxonomy" id="1836198"/>
    <lineage>
        <taxon>Bacteria</taxon>
        <taxon>Pseudomonadati</taxon>
        <taxon>Pseudomonadota</taxon>
        <taxon>Betaproteobacteria</taxon>
        <taxon>Burkholderiales</taxon>
        <taxon>Comamonadaceae</taxon>
        <taxon>Variovorax</taxon>
    </lineage>
</organism>
<evidence type="ECO:0000313" key="3">
    <source>
        <dbReference type="EMBL" id="MEJ8809602.1"/>
    </source>
</evidence>
<comment type="caution">
    <text evidence="3">The sequence shown here is derived from an EMBL/GenBank/DDBJ whole genome shotgun (WGS) entry which is preliminary data.</text>
</comment>
<name>A0ABU8V7H6_9BURK</name>
<feature type="domain" description="ABC-type transport auxiliary lipoprotein component" evidence="2">
    <location>
        <begin position="31"/>
        <end position="194"/>
    </location>
</feature>
<feature type="signal peptide" evidence="1">
    <location>
        <begin position="1"/>
        <end position="25"/>
    </location>
</feature>